<dbReference type="PANTHER" id="PTHR11161:SF0">
    <property type="entry name" value="O-ACYLTRANSFERASE LIKE PROTEIN"/>
    <property type="match status" value="1"/>
</dbReference>
<proteinExistence type="predicted"/>
<keyword evidence="1" id="KW-0472">Membrane</keyword>
<dbReference type="Pfam" id="PF20146">
    <property type="entry name" value="NRF"/>
    <property type="match status" value="1"/>
</dbReference>
<dbReference type="SMART" id="SM00703">
    <property type="entry name" value="NRF"/>
    <property type="match status" value="1"/>
</dbReference>
<feature type="transmembrane region" description="Helical" evidence="1">
    <location>
        <begin position="396"/>
        <end position="419"/>
    </location>
</feature>
<dbReference type="OrthoDB" id="10006435at2759"/>
<feature type="transmembrane region" description="Helical" evidence="1">
    <location>
        <begin position="508"/>
        <end position="528"/>
    </location>
</feature>
<evidence type="ECO:0000256" key="1">
    <source>
        <dbReference type="SAM" id="Phobius"/>
    </source>
</evidence>
<protein>
    <recommendedName>
        <fullName evidence="2">Nose resistant-to-fluoxetine protein N-terminal domain-containing protein</fullName>
    </recommendedName>
</protein>
<name>A0A7R9KMH3_9ACAR</name>
<dbReference type="Pfam" id="PF01757">
    <property type="entry name" value="Acyl_transf_3"/>
    <property type="match status" value="1"/>
</dbReference>
<feature type="transmembrane region" description="Helical" evidence="1">
    <location>
        <begin position="613"/>
        <end position="636"/>
    </location>
</feature>
<feature type="transmembrane region" description="Helical" evidence="1">
    <location>
        <begin position="721"/>
        <end position="744"/>
    </location>
</feature>
<reference evidence="3" key="1">
    <citation type="submission" date="2020-11" db="EMBL/GenBank/DDBJ databases">
        <authorList>
            <person name="Tran Van P."/>
        </authorList>
    </citation>
    <scope>NUCLEOTIDE SEQUENCE</scope>
</reference>
<dbReference type="PANTHER" id="PTHR11161">
    <property type="entry name" value="O-ACYLTRANSFERASE"/>
    <property type="match status" value="1"/>
</dbReference>
<feature type="transmembrane region" description="Helical" evidence="1">
    <location>
        <begin position="261"/>
        <end position="283"/>
    </location>
</feature>
<feature type="transmembrane region" description="Helical" evidence="1">
    <location>
        <begin position="692"/>
        <end position="709"/>
    </location>
</feature>
<evidence type="ECO:0000259" key="2">
    <source>
        <dbReference type="SMART" id="SM00703"/>
    </source>
</evidence>
<evidence type="ECO:0000313" key="4">
    <source>
        <dbReference type="Proteomes" id="UP000759131"/>
    </source>
</evidence>
<feature type="domain" description="Nose resistant-to-fluoxetine protein N-terminal" evidence="2">
    <location>
        <begin position="133"/>
        <end position="248"/>
    </location>
</feature>
<feature type="transmembrane region" description="Helical" evidence="1">
    <location>
        <begin position="656"/>
        <end position="680"/>
    </location>
</feature>
<feature type="transmembrane region" description="Helical" evidence="1">
    <location>
        <begin position="535"/>
        <end position="558"/>
    </location>
</feature>
<dbReference type="GO" id="GO:0016747">
    <property type="term" value="F:acyltransferase activity, transferring groups other than amino-acyl groups"/>
    <property type="evidence" value="ECO:0007669"/>
    <property type="project" value="InterPro"/>
</dbReference>
<feature type="transmembrane region" description="Helical" evidence="1">
    <location>
        <begin position="444"/>
        <end position="465"/>
    </location>
</feature>
<evidence type="ECO:0000313" key="3">
    <source>
        <dbReference type="EMBL" id="CAD7625804.1"/>
    </source>
</evidence>
<dbReference type="AlphaFoldDB" id="A0A7R9KMH3"/>
<dbReference type="EMBL" id="OC857909">
    <property type="protein sequence ID" value="CAD7625804.1"/>
    <property type="molecule type" value="Genomic_DNA"/>
</dbReference>
<keyword evidence="4" id="KW-1185">Reference proteome</keyword>
<dbReference type="InterPro" id="IPR052728">
    <property type="entry name" value="O2_lipid_transport_reg"/>
</dbReference>
<organism evidence="3">
    <name type="scientific">Medioppia subpectinata</name>
    <dbReference type="NCBI Taxonomy" id="1979941"/>
    <lineage>
        <taxon>Eukaryota</taxon>
        <taxon>Metazoa</taxon>
        <taxon>Ecdysozoa</taxon>
        <taxon>Arthropoda</taxon>
        <taxon>Chelicerata</taxon>
        <taxon>Arachnida</taxon>
        <taxon>Acari</taxon>
        <taxon>Acariformes</taxon>
        <taxon>Sarcoptiformes</taxon>
        <taxon>Oribatida</taxon>
        <taxon>Brachypylina</taxon>
        <taxon>Oppioidea</taxon>
        <taxon>Oppiidae</taxon>
        <taxon>Medioppia</taxon>
    </lineage>
</organism>
<feature type="transmembrane region" description="Helical" evidence="1">
    <location>
        <begin position="357"/>
        <end position="376"/>
    </location>
</feature>
<dbReference type="InterPro" id="IPR006621">
    <property type="entry name" value="Nose-resist-to-fluoxetine_N"/>
</dbReference>
<gene>
    <name evidence="3" type="ORF">OSB1V03_LOCUS6237</name>
</gene>
<sequence length="760" mass="86417">MIVYCVNYLSGVPIGFDDQVKSVWFNYVNHTLSALKDAVINENQTQNHNIMETIGESQKGKLWANQKCLPKKWVTRSSREEFLYYSTHTSAAKRDGLLIWRSSSKRSEDNRNRIVFISMTGSVLYLTSASPVHRLCFLVVEVWLKDSMGRPNSGVLKMSLSFLGFYSECIDTKAPNFETKYCLATIHLPKTNSDFFHKLTNLTSNILSKVPVRVGTCVPASCSPQFVAKLFSRISSSLISESSVSVNKCYKRSDDNIETDISSIIVISVFGLILAMVIVGTLCDHWALESHSQLELLFHPNNTDSQKITKSFESYEKSSKSLLYEILICFSVKINARKIFDTKGTDTTIQVFHGIRVLSMLWILIGHSFAFAVQWMTFRNPLVIREVPQNIMSQLLANGTFSVDCFFFISGFLVSYIAMTKMKRSEKSLNNSRPNILLFYFHRYLRMTPSMMAVIAFSATLLRYLGSGPQWTQSITMFNGWCQKNWWINSLYLHNFVNTQNMCLSHSWYSAVDMQFYFLSPLILIPLYMKPMLGICLAIVALFASMGFTGYLTLINGFPAVPYINDVIEQAVVDKYYALLYIKPYCRVGPYLVGILLAYAIYTSKGDIKMKKFYSITGWFISFVVSFGVLFAMLPANNGNVPEVHIAALYSSTSRTIWALSLAWVTFACITGNGGFVNAFLSARVWMPLSRLTHCSYLVHPIVMSVLYGSREHPFDFSSYLFTYFTISHIFITYIVSFVLSLLIESPFIAISRLFITRRT</sequence>
<feature type="transmembrane region" description="Helical" evidence="1">
    <location>
        <begin position="578"/>
        <end position="601"/>
    </location>
</feature>
<accession>A0A7R9KMH3</accession>
<dbReference type="Proteomes" id="UP000759131">
    <property type="component" value="Unassembled WGS sequence"/>
</dbReference>
<keyword evidence="1" id="KW-0812">Transmembrane</keyword>
<keyword evidence="1" id="KW-1133">Transmembrane helix</keyword>
<dbReference type="EMBL" id="CAJPIZ010003334">
    <property type="protein sequence ID" value="CAG2106234.1"/>
    <property type="molecule type" value="Genomic_DNA"/>
</dbReference>
<dbReference type="InterPro" id="IPR002656">
    <property type="entry name" value="Acyl_transf_3_dom"/>
</dbReference>